<gene>
    <name evidence="1" type="ORF">BRADI_2g54183v3</name>
</gene>
<keyword evidence="3" id="KW-1185">Reference proteome</keyword>
<reference evidence="1 2" key="1">
    <citation type="journal article" date="2010" name="Nature">
        <title>Genome sequencing and analysis of the model grass Brachypodium distachyon.</title>
        <authorList>
            <consortium name="International Brachypodium Initiative"/>
        </authorList>
    </citation>
    <scope>NUCLEOTIDE SEQUENCE [LARGE SCALE GENOMIC DNA]</scope>
    <source>
        <strain evidence="1 2">Bd21</strain>
    </source>
</reference>
<evidence type="ECO:0000313" key="3">
    <source>
        <dbReference type="Proteomes" id="UP000008810"/>
    </source>
</evidence>
<evidence type="ECO:0000313" key="2">
    <source>
        <dbReference type="EnsemblPlants" id="PNT73137"/>
    </source>
</evidence>
<dbReference type="EMBL" id="CM000881">
    <property type="protein sequence ID" value="PNT73137.1"/>
    <property type="molecule type" value="Genomic_DNA"/>
</dbReference>
<name>A0A2K2DFU6_BRADI</name>
<dbReference type="AlphaFoldDB" id="A0A2K2DFU6"/>
<reference evidence="2" key="3">
    <citation type="submission" date="2018-08" db="UniProtKB">
        <authorList>
            <consortium name="EnsemblPlants"/>
        </authorList>
    </citation>
    <scope>IDENTIFICATION</scope>
    <source>
        <strain evidence="2">cv. Bd21</strain>
    </source>
</reference>
<dbReference type="Gramene" id="PNT73137">
    <property type="protein sequence ID" value="PNT73137"/>
    <property type="gene ID" value="BRADI_2g54183v3"/>
</dbReference>
<organism evidence="1">
    <name type="scientific">Brachypodium distachyon</name>
    <name type="common">Purple false brome</name>
    <name type="synonym">Trachynia distachya</name>
    <dbReference type="NCBI Taxonomy" id="15368"/>
    <lineage>
        <taxon>Eukaryota</taxon>
        <taxon>Viridiplantae</taxon>
        <taxon>Streptophyta</taxon>
        <taxon>Embryophyta</taxon>
        <taxon>Tracheophyta</taxon>
        <taxon>Spermatophyta</taxon>
        <taxon>Magnoliopsida</taxon>
        <taxon>Liliopsida</taxon>
        <taxon>Poales</taxon>
        <taxon>Poaceae</taxon>
        <taxon>BOP clade</taxon>
        <taxon>Pooideae</taxon>
        <taxon>Stipodae</taxon>
        <taxon>Brachypodieae</taxon>
        <taxon>Brachypodium</taxon>
    </lineage>
</organism>
<dbReference type="Proteomes" id="UP000008810">
    <property type="component" value="Chromosome 2"/>
</dbReference>
<protein>
    <submittedName>
        <fullName evidence="1 2">Uncharacterized protein</fullName>
    </submittedName>
</protein>
<proteinExistence type="predicted"/>
<dbReference type="InParanoid" id="A0A2K2DFU6"/>
<sequence length="66" mass="7856">MKGNLVQVFLSFLEREEGDFQGLSKVRYKHLNVRTLAVLKCHRCFLYSDHFAGIWQHLYHVDAYLN</sequence>
<reference evidence="1" key="2">
    <citation type="submission" date="2017-06" db="EMBL/GenBank/DDBJ databases">
        <title>WGS assembly of Brachypodium distachyon.</title>
        <authorList>
            <consortium name="The International Brachypodium Initiative"/>
            <person name="Lucas S."/>
            <person name="Harmon-Smith M."/>
            <person name="Lail K."/>
            <person name="Tice H."/>
            <person name="Grimwood J."/>
            <person name="Bruce D."/>
            <person name="Barry K."/>
            <person name="Shu S."/>
            <person name="Lindquist E."/>
            <person name="Wang M."/>
            <person name="Pitluck S."/>
            <person name="Vogel J.P."/>
            <person name="Garvin D.F."/>
            <person name="Mockler T.C."/>
            <person name="Schmutz J."/>
            <person name="Rokhsar D."/>
            <person name="Bevan M.W."/>
        </authorList>
    </citation>
    <scope>NUCLEOTIDE SEQUENCE</scope>
    <source>
        <strain evidence="1">Bd21</strain>
    </source>
</reference>
<accession>A0A2K2DFU6</accession>
<dbReference type="EnsemblPlants" id="PNT73137">
    <property type="protein sequence ID" value="PNT73137"/>
    <property type="gene ID" value="BRADI_2g54183v3"/>
</dbReference>
<evidence type="ECO:0000313" key="1">
    <source>
        <dbReference type="EMBL" id="PNT73137.1"/>
    </source>
</evidence>